<evidence type="ECO:0000313" key="9">
    <source>
        <dbReference type="Proteomes" id="UP001379949"/>
    </source>
</evidence>
<dbReference type="Proteomes" id="UP001379949">
    <property type="component" value="Unassembled WGS sequence"/>
</dbReference>
<dbReference type="Gene3D" id="2.40.340.10">
    <property type="entry name" value="MoeA, C-terminal, domain IV"/>
    <property type="match status" value="1"/>
</dbReference>
<keyword evidence="6" id="KW-0500">Molybdenum</keyword>
<evidence type="ECO:0000256" key="1">
    <source>
        <dbReference type="ARBA" id="ARBA00002901"/>
    </source>
</evidence>
<dbReference type="SUPFAM" id="SSF63867">
    <property type="entry name" value="MoeA C-terminal domain-like"/>
    <property type="match status" value="1"/>
</dbReference>
<dbReference type="InterPro" id="IPR036135">
    <property type="entry name" value="MoeA_linker/N_sf"/>
</dbReference>
<dbReference type="Gene3D" id="2.170.190.11">
    <property type="entry name" value="Molybdopterin biosynthesis moea protein, domain 3"/>
    <property type="match status" value="1"/>
</dbReference>
<dbReference type="InterPro" id="IPR036688">
    <property type="entry name" value="MoeA_C_domain_IV_sf"/>
</dbReference>
<dbReference type="EC" id="2.10.1.1" evidence="6"/>
<comment type="similarity">
    <text evidence="3 6">Belongs to the MoeA family.</text>
</comment>
<keyword evidence="4 6" id="KW-0501">Molybdenum cofactor biosynthesis</keyword>
<dbReference type="PANTHER" id="PTHR10192">
    <property type="entry name" value="MOLYBDOPTERIN BIOSYNTHESIS PROTEIN"/>
    <property type="match status" value="1"/>
</dbReference>
<comment type="pathway">
    <text evidence="2 6">Cofactor biosynthesis; molybdopterin biosynthesis.</text>
</comment>
<organism evidence="8 9">
    <name type="scientific">Marinomonas arenicola</name>
    <dbReference type="NCBI Taxonomy" id="569601"/>
    <lineage>
        <taxon>Bacteria</taxon>
        <taxon>Pseudomonadati</taxon>
        <taxon>Pseudomonadota</taxon>
        <taxon>Gammaproteobacteria</taxon>
        <taxon>Oceanospirillales</taxon>
        <taxon>Oceanospirillaceae</taxon>
        <taxon>Marinomonas</taxon>
    </lineage>
</organism>
<dbReference type="NCBIfam" id="TIGR00177">
    <property type="entry name" value="molyb_syn"/>
    <property type="match status" value="1"/>
</dbReference>
<dbReference type="CDD" id="cd00887">
    <property type="entry name" value="MoeA"/>
    <property type="match status" value="1"/>
</dbReference>
<feature type="domain" description="MoaB/Mog" evidence="7">
    <location>
        <begin position="177"/>
        <end position="314"/>
    </location>
</feature>
<comment type="cofactor">
    <cofactor evidence="6">
        <name>Mg(2+)</name>
        <dbReference type="ChEBI" id="CHEBI:18420"/>
    </cofactor>
</comment>
<keyword evidence="6" id="KW-0479">Metal-binding</keyword>
<keyword evidence="6" id="KW-0808">Transferase</keyword>
<dbReference type="Pfam" id="PF00994">
    <property type="entry name" value="MoCF_biosynth"/>
    <property type="match status" value="1"/>
</dbReference>
<protein>
    <recommendedName>
        <fullName evidence="6">Molybdopterin molybdenumtransferase</fullName>
        <ecNumber evidence="6">2.10.1.1</ecNumber>
    </recommendedName>
</protein>
<dbReference type="Pfam" id="PF03454">
    <property type="entry name" value="MoeA_C"/>
    <property type="match status" value="1"/>
</dbReference>
<dbReference type="Gene3D" id="3.90.105.10">
    <property type="entry name" value="Molybdopterin biosynthesis moea protein, domain 2"/>
    <property type="match status" value="1"/>
</dbReference>
<evidence type="ECO:0000256" key="4">
    <source>
        <dbReference type="ARBA" id="ARBA00023150"/>
    </source>
</evidence>
<dbReference type="InterPro" id="IPR005110">
    <property type="entry name" value="MoeA_linker/N"/>
</dbReference>
<proteinExistence type="inferred from homology"/>
<evidence type="ECO:0000313" key="8">
    <source>
        <dbReference type="EMBL" id="MEL0611716.1"/>
    </source>
</evidence>
<dbReference type="Gene3D" id="3.40.980.10">
    <property type="entry name" value="MoaB/Mog-like domain"/>
    <property type="match status" value="1"/>
</dbReference>
<dbReference type="EMBL" id="JBAKAR010000001">
    <property type="protein sequence ID" value="MEL0611716.1"/>
    <property type="molecule type" value="Genomic_DNA"/>
</dbReference>
<dbReference type="InterPro" id="IPR038987">
    <property type="entry name" value="MoeA-like"/>
</dbReference>
<accession>A0ABU9FZR8</accession>
<evidence type="ECO:0000256" key="5">
    <source>
        <dbReference type="ARBA" id="ARBA00047317"/>
    </source>
</evidence>
<evidence type="ECO:0000259" key="7">
    <source>
        <dbReference type="SMART" id="SM00852"/>
    </source>
</evidence>
<dbReference type="SMART" id="SM00852">
    <property type="entry name" value="MoCF_biosynth"/>
    <property type="match status" value="1"/>
</dbReference>
<keyword evidence="6" id="KW-0460">Magnesium</keyword>
<dbReference type="InterPro" id="IPR005111">
    <property type="entry name" value="MoeA_C_domain_IV"/>
</dbReference>
<keyword evidence="9" id="KW-1185">Reference proteome</keyword>
<name>A0ABU9FZR8_9GAMM</name>
<dbReference type="RefSeq" id="WP_341566058.1">
    <property type="nucleotide sequence ID" value="NZ_JBAKAR010000001.1"/>
</dbReference>
<comment type="function">
    <text evidence="1 6">Catalyzes the insertion of molybdate into adenylated molybdopterin with the concomitant release of AMP.</text>
</comment>
<evidence type="ECO:0000256" key="6">
    <source>
        <dbReference type="RuleBase" id="RU365090"/>
    </source>
</evidence>
<dbReference type="SUPFAM" id="SSF63882">
    <property type="entry name" value="MoeA N-terminal region -like"/>
    <property type="match status" value="1"/>
</dbReference>
<evidence type="ECO:0000256" key="3">
    <source>
        <dbReference type="ARBA" id="ARBA00010763"/>
    </source>
</evidence>
<gene>
    <name evidence="8" type="ORF">V6242_01060</name>
</gene>
<reference evidence="8 9" key="1">
    <citation type="submission" date="2024-02" db="EMBL/GenBank/DDBJ databases">
        <title>Bacteria isolated from the canopy kelp, Nereocystis luetkeana.</title>
        <authorList>
            <person name="Pfister C.A."/>
            <person name="Younker I.T."/>
            <person name="Light S.H."/>
        </authorList>
    </citation>
    <scope>NUCLEOTIDE SEQUENCE [LARGE SCALE GENOMIC DNA]</scope>
    <source>
        <strain evidence="8 9">TI.4.07</strain>
    </source>
</reference>
<dbReference type="InterPro" id="IPR036425">
    <property type="entry name" value="MoaB/Mog-like_dom_sf"/>
</dbReference>
<dbReference type="SUPFAM" id="SSF53218">
    <property type="entry name" value="Molybdenum cofactor biosynthesis proteins"/>
    <property type="match status" value="1"/>
</dbReference>
<dbReference type="PANTHER" id="PTHR10192:SF5">
    <property type="entry name" value="GEPHYRIN"/>
    <property type="match status" value="1"/>
</dbReference>
<comment type="catalytic activity">
    <reaction evidence="5">
        <text>adenylyl-molybdopterin + molybdate = Mo-molybdopterin + AMP + H(+)</text>
        <dbReference type="Rhea" id="RHEA:35047"/>
        <dbReference type="ChEBI" id="CHEBI:15378"/>
        <dbReference type="ChEBI" id="CHEBI:36264"/>
        <dbReference type="ChEBI" id="CHEBI:62727"/>
        <dbReference type="ChEBI" id="CHEBI:71302"/>
        <dbReference type="ChEBI" id="CHEBI:456215"/>
        <dbReference type="EC" id="2.10.1.1"/>
    </reaction>
</comment>
<dbReference type="Pfam" id="PF03453">
    <property type="entry name" value="MoeA_N"/>
    <property type="match status" value="1"/>
</dbReference>
<comment type="caution">
    <text evidence="8">The sequence shown here is derived from an EMBL/GenBank/DDBJ whole genome shotgun (WGS) entry which is preliminary data.</text>
</comment>
<evidence type="ECO:0000256" key="2">
    <source>
        <dbReference type="ARBA" id="ARBA00005046"/>
    </source>
</evidence>
<sequence length="397" mass="42671">MSELLPFEEALDAIENMQSVQVNEETIELKSALGRIVSQDIVADAFVPPNDNSAMDGYALRFSDWSPGKVLKISQRVPAGCAPTPLEEGTCARIFTGANIPEGADTVVMQEETKRHEDGVSFLDSLQAGGNIRPKGQDIQRGQVIVKKGTKISPMHIGLLSSLGMTSLSAFSRLNVGILTTGDELIAPGNTLAEGQIFNSNGPMLEALVTQAGYCVSQHLHAKDSPEETETAISTLLACSDVILSSGGVSVGEEDHVKAILEKMGDVHLWKIAIKPGKPLVHATLGTTPFLGLPGNPSSTLVTYHWFARRLLARCAGQENIFDLSYPVDAGFSRTKTIKRDEFLRVSISEDGLAYAHPQQSSGALMAACESQGYLHIKAHTSIEYGCSYAFYPFSGF</sequence>
<dbReference type="InterPro" id="IPR001453">
    <property type="entry name" value="MoaB/Mog_dom"/>
</dbReference>